<evidence type="ECO:0000313" key="4">
    <source>
        <dbReference type="EMBL" id="CDP21554.1"/>
    </source>
</evidence>
<dbReference type="GO" id="GO:0008422">
    <property type="term" value="F:beta-glucosidase activity"/>
    <property type="evidence" value="ECO:0007669"/>
    <property type="project" value="TreeGrafter"/>
</dbReference>
<sequence>LTFLLLSYGFFFFFFLLGTGVNVFYVYPRGLREILVYTKHKYNNPVINILEQNGLLNPICKVLKVNLIYLALGCKIIYIHINFIYKINFNGVRVKGFFPWTFMDTFEWGSGFTQRFGITFVDYNNNLTRAPKKSGLWYKKFLEG</sequence>
<dbReference type="AlphaFoldDB" id="A0A068VLQ7"/>
<feature type="non-terminal residue" evidence="4">
    <location>
        <position position="1"/>
    </location>
</feature>
<dbReference type="Pfam" id="PF00232">
    <property type="entry name" value="Glyco_hydro_1"/>
    <property type="match status" value="1"/>
</dbReference>
<dbReference type="InterPro" id="IPR017853">
    <property type="entry name" value="GH"/>
</dbReference>
<dbReference type="STRING" id="49390.A0A068VLQ7"/>
<dbReference type="SUPFAM" id="SSF51445">
    <property type="entry name" value="(Trans)glycosidases"/>
    <property type="match status" value="1"/>
</dbReference>
<gene>
    <name evidence="4" type="ORF">GSCOC_T00007344001</name>
</gene>
<accession>A0A068VLQ7</accession>
<keyword evidence="3" id="KW-0472">Membrane</keyword>
<keyword evidence="3" id="KW-0812">Transmembrane</keyword>
<organism evidence="4 5">
    <name type="scientific">Coffea canephora</name>
    <name type="common">Robusta coffee</name>
    <dbReference type="NCBI Taxonomy" id="49390"/>
    <lineage>
        <taxon>Eukaryota</taxon>
        <taxon>Viridiplantae</taxon>
        <taxon>Streptophyta</taxon>
        <taxon>Embryophyta</taxon>
        <taxon>Tracheophyta</taxon>
        <taxon>Spermatophyta</taxon>
        <taxon>Magnoliopsida</taxon>
        <taxon>eudicotyledons</taxon>
        <taxon>Gunneridae</taxon>
        <taxon>Pentapetalae</taxon>
        <taxon>asterids</taxon>
        <taxon>lamiids</taxon>
        <taxon>Gentianales</taxon>
        <taxon>Rubiaceae</taxon>
        <taxon>Ixoroideae</taxon>
        <taxon>Gardenieae complex</taxon>
        <taxon>Bertiereae - Coffeeae clade</taxon>
        <taxon>Coffeeae</taxon>
        <taxon>Coffea</taxon>
    </lineage>
</organism>
<dbReference type="PhylomeDB" id="A0A068VLQ7"/>
<dbReference type="PANTHER" id="PTHR10353">
    <property type="entry name" value="GLYCOSYL HYDROLASE"/>
    <property type="match status" value="1"/>
</dbReference>
<comment type="similarity">
    <text evidence="1 2">Belongs to the glycosyl hydrolase 1 family.</text>
</comment>
<dbReference type="GO" id="GO:0005975">
    <property type="term" value="P:carbohydrate metabolic process"/>
    <property type="evidence" value="ECO:0007669"/>
    <property type="project" value="InterPro"/>
</dbReference>
<evidence type="ECO:0000256" key="2">
    <source>
        <dbReference type="RuleBase" id="RU003690"/>
    </source>
</evidence>
<dbReference type="InParanoid" id="A0A068VLQ7"/>
<dbReference type="PANTHER" id="PTHR10353:SF318">
    <property type="entry name" value="BETA-GLUCOSIDASE 31-RELATED"/>
    <property type="match status" value="1"/>
</dbReference>
<dbReference type="EMBL" id="HG743902">
    <property type="protein sequence ID" value="CDP21554.1"/>
    <property type="molecule type" value="Genomic_DNA"/>
</dbReference>
<dbReference type="OrthoDB" id="65569at2759"/>
<protein>
    <submittedName>
        <fullName evidence="4">DH200=94 genomic scaffold, scaffold_4818</fullName>
    </submittedName>
</protein>
<evidence type="ECO:0000256" key="3">
    <source>
        <dbReference type="SAM" id="Phobius"/>
    </source>
</evidence>
<feature type="transmembrane region" description="Helical" evidence="3">
    <location>
        <begin position="6"/>
        <end position="27"/>
    </location>
</feature>
<keyword evidence="5" id="KW-1185">Reference proteome</keyword>
<proteinExistence type="inferred from homology"/>
<name>A0A068VLQ7_COFCA</name>
<dbReference type="GO" id="GO:0009821">
    <property type="term" value="P:alkaloid biosynthetic process"/>
    <property type="evidence" value="ECO:0007669"/>
    <property type="project" value="UniProtKB-ARBA"/>
</dbReference>
<evidence type="ECO:0000313" key="5">
    <source>
        <dbReference type="Proteomes" id="UP000295252"/>
    </source>
</evidence>
<evidence type="ECO:0000256" key="1">
    <source>
        <dbReference type="ARBA" id="ARBA00010838"/>
    </source>
</evidence>
<dbReference type="OMA" id="IYIHINF"/>
<reference evidence="5" key="1">
    <citation type="journal article" date="2014" name="Science">
        <title>The coffee genome provides insight into the convergent evolution of caffeine biosynthesis.</title>
        <authorList>
            <person name="Denoeud F."/>
            <person name="Carretero-Paulet L."/>
            <person name="Dereeper A."/>
            <person name="Droc G."/>
            <person name="Guyot R."/>
            <person name="Pietrella M."/>
            <person name="Zheng C."/>
            <person name="Alberti A."/>
            <person name="Anthony F."/>
            <person name="Aprea G."/>
            <person name="Aury J.M."/>
            <person name="Bento P."/>
            <person name="Bernard M."/>
            <person name="Bocs S."/>
            <person name="Campa C."/>
            <person name="Cenci A."/>
            <person name="Combes M.C."/>
            <person name="Crouzillat D."/>
            <person name="Da Silva C."/>
            <person name="Daddiego L."/>
            <person name="De Bellis F."/>
            <person name="Dussert S."/>
            <person name="Garsmeur O."/>
            <person name="Gayraud T."/>
            <person name="Guignon V."/>
            <person name="Jahn K."/>
            <person name="Jamilloux V."/>
            <person name="Joet T."/>
            <person name="Labadie K."/>
            <person name="Lan T."/>
            <person name="Leclercq J."/>
            <person name="Lepelley M."/>
            <person name="Leroy T."/>
            <person name="Li L.T."/>
            <person name="Librado P."/>
            <person name="Lopez L."/>
            <person name="Munoz A."/>
            <person name="Noel B."/>
            <person name="Pallavicini A."/>
            <person name="Perrotta G."/>
            <person name="Poncet V."/>
            <person name="Pot D."/>
            <person name="Priyono X."/>
            <person name="Rigoreau M."/>
            <person name="Rouard M."/>
            <person name="Rozas J."/>
            <person name="Tranchant-Dubreuil C."/>
            <person name="VanBuren R."/>
            <person name="Zhang Q."/>
            <person name="Andrade A.C."/>
            <person name="Argout X."/>
            <person name="Bertrand B."/>
            <person name="de Kochko A."/>
            <person name="Graziosi G."/>
            <person name="Henry R.J."/>
            <person name="Jayarama X."/>
            <person name="Ming R."/>
            <person name="Nagai C."/>
            <person name="Rounsley S."/>
            <person name="Sankoff D."/>
            <person name="Giuliano G."/>
            <person name="Albert V.A."/>
            <person name="Wincker P."/>
            <person name="Lashermes P."/>
        </authorList>
    </citation>
    <scope>NUCLEOTIDE SEQUENCE [LARGE SCALE GENOMIC DNA]</scope>
    <source>
        <strain evidence="5">cv. DH200-94</strain>
    </source>
</reference>
<dbReference type="Gramene" id="CDP21554">
    <property type="protein sequence ID" value="CDP21554"/>
    <property type="gene ID" value="GSCOC_T00007344001"/>
</dbReference>
<keyword evidence="3" id="KW-1133">Transmembrane helix</keyword>
<dbReference type="InterPro" id="IPR001360">
    <property type="entry name" value="Glyco_hydro_1"/>
</dbReference>
<dbReference type="PRINTS" id="PR00131">
    <property type="entry name" value="GLHYDRLASE1"/>
</dbReference>
<dbReference type="Gene3D" id="3.20.20.80">
    <property type="entry name" value="Glycosidases"/>
    <property type="match status" value="1"/>
</dbReference>
<dbReference type="Proteomes" id="UP000295252">
    <property type="component" value="Unassembled WGS sequence"/>
</dbReference>